<dbReference type="AlphaFoldDB" id="A0A412G7B8"/>
<dbReference type="GO" id="GO:0006950">
    <property type="term" value="P:response to stress"/>
    <property type="evidence" value="ECO:0007669"/>
    <property type="project" value="TreeGrafter"/>
</dbReference>
<dbReference type="GO" id="GO:0003700">
    <property type="term" value="F:DNA-binding transcription factor activity"/>
    <property type="evidence" value="ECO:0007669"/>
    <property type="project" value="InterPro"/>
</dbReference>
<name>A0A412G7B8_9BACT</name>
<sequence length="124" mass="14009">MEKIKCICIMRELLKALSELETQLINTYGISLNEAMVLCSIGGETVTAGTIVERTGMTPSHASKTISLIEKKEMVTRHLGRQDKRQMYFTLTEKGKNCLEEIKKQGVDIPELLQPLFSTYDEVK</sequence>
<dbReference type="InterPro" id="IPR039422">
    <property type="entry name" value="MarR/SlyA-like"/>
</dbReference>
<feature type="domain" description="HTH marR-type" evidence="1">
    <location>
        <begin position="1"/>
        <end position="124"/>
    </location>
</feature>
<evidence type="ECO:0000313" key="2">
    <source>
        <dbReference type="EMBL" id="RGR89007.1"/>
    </source>
</evidence>
<dbReference type="RefSeq" id="WP_118485341.1">
    <property type="nucleotide sequence ID" value="NZ_CATZZN010000001.1"/>
</dbReference>
<protein>
    <submittedName>
        <fullName evidence="2">MarR family transcriptional regulator</fullName>
    </submittedName>
</protein>
<dbReference type="Gene3D" id="1.10.10.10">
    <property type="entry name" value="Winged helix-like DNA-binding domain superfamily/Winged helix DNA-binding domain"/>
    <property type="match status" value="1"/>
</dbReference>
<dbReference type="InterPro" id="IPR000835">
    <property type="entry name" value="HTH_MarR-typ"/>
</dbReference>
<keyword evidence="3" id="KW-1185">Reference proteome</keyword>
<proteinExistence type="predicted"/>
<dbReference type="PANTHER" id="PTHR33164">
    <property type="entry name" value="TRANSCRIPTIONAL REGULATOR, MARR FAMILY"/>
    <property type="match status" value="1"/>
</dbReference>
<dbReference type="SUPFAM" id="SSF46785">
    <property type="entry name" value="Winged helix' DNA-binding domain"/>
    <property type="match status" value="1"/>
</dbReference>
<evidence type="ECO:0000313" key="3">
    <source>
        <dbReference type="Proteomes" id="UP000285864"/>
    </source>
</evidence>
<dbReference type="InterPro" id="IPR036390">
    <property type="entry name" value="WH_DNA-bd_sf"/>
</dbReference>
<dbReference type="EMBL" id="QRUU01000119">
    <property type="protein sequence ID" value="RGR89007.1"/>
    <property type="molecule type" value="Genomic_DNA"/>
</dbReference>
<dbReference type="SMART" id="SM00347">
    <property type="entry name" value="HTH_MARR"/>
    <property type="match status" value="1"/>
</dbReference>
<dbReference type="PANTHER" id="PTHR33164:SF43">
    <property type="entry name" value="HTH-TYPE TRANSCRIPTIONAL REPRESSOR YETL"/>
    <property type="match status" value="1"/>
</dbReference>
<accession>A0A412G7B8</accession>
<comment type="caution">
    <text evidence="2">The sequence shown here is derived from an EMBL/GenBank/DDBJ whole genome shotgun (WGS) entry which is preliminary data.</text>
</comment>
<dbReference type="PROSITE" id="PS50995">
    <property type="entry name" value="HTH_MARR_2"/>
    <property type="match status" value="1"/>
</dbReference>
<gene>
    <name evidence="2" type="ORF">DWY20_14350</name>
</gene>
<evidence type="ECO:0000259" key="1">
    <source>
        <dbReference type="PROSITE" id="PS50995"/>
    </source>
</evidence>
<dbReference type="Proteomes" id="UP000285864">
    <property type="component" value="Unassembled WGS sequence"/>
</dbReference>
<reference evidence="2 3" key="1">
    <citation type="submission" date="2018-08" db="EMBL/GenBank/DDBJ databases">
        <title>A genome reference for cultivated species of the human gut microbiota.</title>
        <authorList>
            <person name="Zou Y."/>
            <person name="Xue W."/>
            <person name="Luo G."/>
        </authorList>
    </citation>
    <scope>NUCLEOTIDE SEQUENCE [LARGE SCALE GENOMIC DNA]</scope>
    <source>
        <strain evidence="2 3">AF24-2</strain>
    </source>
</reference>
<dbReference type="Pfam" id="PF12802">
    <property type="entry name" value="MarR_2"/>
    <property type="match status" value="1"/>
</dbReference>
<dbReference type="InterPro" id="IPR036388">
    <property type="entry name" value="WH-like_DNA-bd_sf"/>
</dbReference>
<organism evidence="2 3">
    <name type="scientific">Phocaeicola coprocola</name>
    <dbReference type="NCBI Taxonomy" id="310298"/>
    <lineage>
        <taxon>Bacteria</taxon>
        <taxon>Pseudomonadati</taxon>
        <taxon>Bacteroidota</taxon>
        <taxon>Bacteroidia</taxon>
        <taxon>Bacteroidales</taxon>
        <taxon>Bacteroidaceae</taxon>
        <taxon>Phocaeicola</taxon>
    </lineage>
</organism>